<dbReference type="AlphaFoldDB" id="A0A1Q3A4F9"/>
<dbReference type="Gene3D" id="4.10.240.10">
    <property type="entry name" value="Zn(2)-C6 fungal-type DNA-binding domain"/>
    <property type="match status" value="1"/>
</dbReference>
<reference evidence="4 5" key="1">
    <citation type="submission" date="2016-08" db="EMBL/GenBank/DDBJ databases">
        <title>Draft genome sequence of allopolyploid Zygosaccharomyces rouxii.</title>
        <authorList>
            <person name="Watanabe J."/>
            <person name="Uehara K."/>
            <person name="Mogi Y."/>
            <person name="Tsukioka Y."/>
        </authorList>
    </citation>
    <scope>NUCLEOTIDE SEQUENCE [LARGE SCALE GENOMIC DNA]</scope>
    <source>
        <strain evidence="4 5">NBRC 110957</strain>
    </source>
</reference>
<comment type="caution">
    <text evidence="4">The sequence shown here is derived from an EMBL/GenBank/DDBJ whole genome shotgun (WGS) entry which is preliminary data.</text>
</comment>
<protein>
    <recommendedName>
        <fullName evidence="3">Zn(2)-C6 fungal-type domain-containing protein</fullName>
    </recommendedName>
</protein>
<dbReference type="OMA" id="TQMAMEY"/>
<dbReference type="InterPro" id="IPR036864">
    <property type="entry name" value="Zn2-C6_fun-type_DNA-bd_sf"/>
</dbReference>
<keyword evidence="2" id="KW-0539">Nucleus</keyword>
<dbReference type="PROSITE" id="PS50048">
    <property type="entry name" value="ZN2_CY6_FUNGAL_2"/>
    <property type="match status" value="1"/>
</dbReference>
<proteinExistence type="predicted"/>
<dbReference type="SUPFAM" id="SSF57701">
    <property type="entry name" value="Zn2/Cys6 DNA-binding domain"/>
    <property type="match status" value="1"/>
</dbReference>
<dbReference type="Pfam" id="PF00172">
    <property type="entry name" value="Zn_clus"/>
    <property type="match status" value="1"/>
</dbReference>
<accession>A0A1Q3A4F9</accession>
<dbReference type="PANTHER" id="PTHR37534">
    <property type="entry name" value="TRANSCRIPTIONAL ACTIVATOR PROTEIN UGA3"/>
    <property type="match status" value="1"/>
</dbReference>
<dbReference type="GO" id="GO:0045944">
    <property type="term" value="P:positive regulation of transcription by RNA polymerase II"/>
    <property type="evidence" value="ECO:0007669"/>
    <property type="project" value="TreeGrafter"/>
</dbReference>
<dbReference type="OrthoDB" id="5229455at2759"/>
<dbReference type="InterPro" id="IPR021858">
    <property type="entry name" value="Fun_TF"/>
</dbReference>
<evidence type="ECO:0000313" key="4">
    <source>
        <dbReference type="EMBL" id="GAV50591.1"/>
    </source>
</evidence>
<dbReference type="eggNOG" id="ENOG502QW7R">
    <property type="taxonomic scope" value="Eukaryota"/>
</dbReference>
<dbReference type="CDD" id="cd00067">
    <property type="entry name" value="GAL4"/>
    <property type="match status" value="1"/>
</dbReference>
<dbReference type="Pfam" id="PF11951">
    <property type="entry name" value="Fungal_trans_2"/>
    <property type="match status" value="1"/>
</dbReference>
<sequence length="634" mass="73291">MLMIRRMIKVPKSLTTLAYLSKLDDNYGGERREMTKYTRSRNGCRKCKELKIKCDEQRPRCQNCIRRNFQPCDYSKVLQWGGRPGKKNNQQQLQGLVCKPTPKPSPLPTFQPDTLLQDLFVQNHQSIPSNCFDIENNNNENSDEYNDRLPLISTGDTSLHSLRTPWSASVAFSKIPLSSLQLPSPLPDVLLNTPHYLNLFEFYMRETAYLLVPLPRELYSDNPFCWRFGQMALACPTLLYLLLAFSANHRTMIATQKRKLELPSLEEPWNLESSSESSLAPFGDVETGNTLTNELLTITFNNLLVDLTNEQRRKSDCTLATIMMLAAFDIFFSDRRRKWRAHVNGAGRLIMERLCGSDCNMLTLQDSEEQTDLFFLTRWFSYLDIIGSLSSTSRVITTEKLQAIKYKSMLTDPSVLKSRRINLSDLEAGTGFEYTILSYLAEVSSLIKEKESEQDETGMERMSQEMLAKVLELDYEINTYLENSERERSQIYEKYYSKKPWENYRGYYNLRITNLIFGLTGSYQLKRRVLNLPLDSKIVQDLLVRITKLVDENVPLAASSTSCLSFCLFSCGCELLNDSMAQYRPIYMERIDALNKEGVNCAAMAKSIMEKCWKFKKNWWDILREENLDITFAI</sequence>
<dbReference type="EMBL" id="BDGX01000026">
    <property type="protein sequence ID" value="GAV50591.1"/>
    <property type="molecule type" value="Genomic_DNA"/>
</dbReference>
<organism evidence="4 5">
    <name type="scientific">Zygosaccharomyces rouxii</name>
    <dbReference type="NCBI Taxonomy" id="4956"/>
    <lineage>
        <taxon>Eukaryota</taxon>
        <taxon>Fungi</taxon>
        <taxon>Dikarya</taxon>
        <taxon>Ascomycota</taxon>
        <taxon>Saccharomycotina</taxon>
        <taxon>Saccharomycetes</taxon>
        <taxon>Saccharomycetales</taxon>
        <taxon>Saccharomycetaceae</taxon>
        <taxon>Zygosaccharomyces</taxon>
    </lineage>
</organism>
<name>A0A1Q3A4F9_ZYGRO</name>
<dbReference type="Proteomes" id="UP000187013">
    <property type="component" value="Unassembled WGS sequence"/>
</dbReference>
<dbReference type="GO" id="GO:0000976">
    <property type="term" value="F:transcription cis-regulatory region binding"/>
    <property type="evidence" value="ECO:0007669"/>
    <property type="project" value="TreeGrafter"/>
</dbReference>
<dbReference type="InterPro" id="IPR001138">
    <property type="entry name" value="Zn2Cys6_DnaBD"/>
</dbReference>
<dbReference type="GO" id="GO:0000981">
    <property type="term" value="F:DNA-binding transcription factor activity, RNA polymerase II-specific"/>
    <property type="evidence" value="ECO:0007669"/>
    <property type="project" value="InterPro"/>
</dbReference>
<dbReference type="SMART" id="SM00066">
    <property type="entry name" value="GAL4"/>
    <property type="match status" value="1"/>
</dbReference>
<dbReference type="PANTHER" id="PTHR37534:SF43">
    <property type="entry name" value="FINGER DOMAIN PROTEIN, PUTATIVE (AFU_ORTHOLOGUE AFUA_1G01850)-RELATED"/>
    <property type="match status" value="1"/>
</dbReference>
<evidence type="ECO:0000256" key="1">
    <source>
        <dbReference type="ARBA" id="ARBA00004123"/>
    </source>
</evidence>
<dbReference type="GO" id="GO:0005634">
    <property type="term" value="C:nucleus"/>
    <property type="evidence" value="ECO:0007669"/>
    <property type="project" value="UniProtKB-SubCell"/>
</dbReference>
<dbReference type="GO" id="GO:0008270">
    <property type="term" value="F:zinc ion binding"/>
    <property type="evidence" value="ECO:0007669"/>
    <property type="project" value="InterPro"/>
</dbReference>
<evidence type="ECO:0000313" key="5">
    <source>
        <dbReference type="Proteomes" id="UP000187013"/>
    </source>
</evidence>
<feature type="domain" description="Zn(2)-C6 fungal-type" evidence="3">
    <location>
        <begin position="43"/>
        <end position="74"/>
    </location>
</feature>
<dbReference type="PROSITE" id="PS00463">
    <property type="entry name" value="ZN2_CY6_FUNGAL_1"/>
    <property type="match status" value="1"/>
</dbReference>
<evidence type="ECO:0000256" key="2">
    <source>
        <dbReference type="ARBA" id="ARBA00023242"/>
    </source>
</evidence>
<comment type="subcellular location">
    <subcellularLocation>
        <location evidence="1">Nucleus</location>
    </subcellularLocation>
</comment>
<gene>
    <name evidence="4" type="ORF">ZYGR_0Z00140</name>
</gene>
<evidence type="ECO:0000259" key="3">
    <source>
        <dbReference type="PROSITE" id="PS50048"/>
    </source>
</evidence>